<keyword evidence="1 5" id="KW-0328">Glycosyltransferase</keyword>
<keyword evidence="6" id="KW-1185">Reference proteome</keyword>
<proteinExistence type="predicted"/>
<dbReference type="InterPro" id="IPR001296">
    <property type="entry name" value="Glyco_trans_1"/>
</dbReference>
<dbReference type="RefSeq" id="WP_045063920.1">
    <property type="nucleotide sequence ID" value="NZ_CEDU01000012.1"/>
</dbReference>
<dbReference type="EMBL" id="JAWLKB010000006">
    <property type="protein sequence ID" value="MDV6268178.1"/>
    <property type="molecule type" value="Genomic_DNA"/>
</dbReference>
<keyword evidence="2 5" id="KW-0808">Transferase</keyword>
<dbReference type="Gene3D" id="3.40.50.2000">
    <property type="entry name" value="Glycogen Phosphorylase B"/>
    <property type="match status" value="2"/>
</dbReference>
<evidence type="ECO:0000256" key="1">
    <source>
        <dbReference type="ARBA" id="ARBA00022676"/>
    </source>
</evidence>
<name>A0ABU4BVX4_RHOGO</name>
<organism evidence="5 6">
    <name type="scientific">Rhodococcus globerulus</name>
    <dbReference type="NCBI Taxonomy" id="33008"/>
    <lineage>
        <taxon>Bacteria</taxon>
        <taxon>Bacillati</taxon>
        <taxon>Actinomycetota</taxon>
        <taxon>Actinomycetes</taxon>
        <taxon>Mycobacteriales</taxon>
        <taxon>Nocardiaceae</taxon>
        <taxon>Rhodococcus</taxon>
    </lineage>
</organism>
<dbReference type="SUPFAM" id="SSF53756">
    <property type="entry name" value="UDP-Glycosyltransferase/glycogen phosphorylase"/>
    <property type="match status" value="1"/>
</dbReference>
<feature type="domain" description="Glycosyl transferase family 1" evidence="3">
    <location>
        <begin position="220"/>
        <end position="381"/>
    </location>
</feature>
<accession>A0ABU4BVX4</accession>
<dbReference type="Proteomes" id="UP001185927">
    <property type="component" value="Unassembled WGS sequence"/>
</dbReference>
<evidence type="ECO:0000256" key="2">
    <source>
        <dbReference type="ARBA" id="ARBA00022679"/>
    </source>
</evidence>
<evidence type="ECO:0000259" key="3">
    <source>
        <dbReference type="Pfam" id="PF00534"/>
    </source>
</evidence>
<feature type="domain" description="Glycosyltransferase subfamily 4-like N-terminal" evidence="4">
    <location>
        <begin position="39"/>
        <end position="208"/>
    </location>
</feature>
<gene>
    <name evidence="5" type="ORF">R3Q16_16335</name>
</gene>
<protein>
    <submittedName>
        <fullName evidence="5">Glycosyltransferase</fullName>
        <ecNumber evidence="5">2.4.-.-</ecNumber>
    </submittedName>
</protein>
<evidence type="ECO:0000313" key="5">
    <source>
        <dbReference type="EMBL" id="MDV6268178.1"/>
    </source>
</evidence>
<dbReference type="PANTHER" id="PTHR12526">
    <property type="entry name" value="GLYCOSYLTRANSFERASE"/>
    <property type="match status" value="1"/>
</dbReference>
<evidence type="ECO:0000259" key="4">
    <source>
        <dbReference type="Pfam" id="PF13439"/>
    </source>
</evidence>
<dbReference type="EC" id="2.4.-.-" evidence="5"/>
<dbReference type="InterPro" id="IPR028098">
    <property type="entry name" value="Glyco_trans_4-like_N"/>
</dbReference>
<comment type="caution">
    <text evidence="5">The sequence shown here is derived from an EMBL/GenBank/DDBJ whole genome shotgun (WGS) entry which is preliminary data.</text>
</comment>
<sequence>MTYSPAIAPGRMLNISMVSVNADPLAQVGNSVAGRQHLHVDELSSALVRAGHDVTVYTRRQSAHGPDRVRARGGYTVVYAEAGPLHALSDKELLQYLGEFGSELRNLWTLDRPDVVHAHFWMSGIATELATRILGIPVLQTFHSLGITERRHLGLSDENPSERSHLEQLVAKGATHVIATSSDEVFDLVRLGSPRSRTTMVPSGVDIDHFTPEGPRAKRNAPHRLLCVGRLVEQKGFDVAIAALASLPDTELVVAGGPPSSGLPTDEIATQLQKLAERLGVADRVKLLGRVPHQSLPKLMRSADALLCTARYEPFGIVALEAMACGVPVVATPVGGLRDTVVDGLTGHRVPVDNPKQTARVVRHLLDNAEEGALFSRAGRARMCESYSWEHVAGEVVRTYGRCVTAPPRTRAHRVAHRSEVAR</sequence>
<dbReference type="Pfam" id="PF00534">
    <property type="entry name" value="Glycos_transf_1"/>
    <property type="match status" value="1"/>
</dbReference>
<dbReference type="GO" id="GO:0016757">
    <property type="term" value="F:glycosyltransferase activity"/>
    <property type="evidence" value="ECO:0007669"/>
    <property type="project" value="UniProtKB-KW"/>
</dbReference>
<evidence type="ECO:0000313" key="6">
    <source>
        <dbReference type="Proteomes" id="UP001185927"/>
    </source>
</evidence>
<reference evidence="5 6" key="1">
    <citation type="submission" date="2023-10" db="EMBL/GenBank/DDBJ databases">
        <title>Development of a sustainable strategy for remediation of hydrocarbon-contaminated territories based on the waste exchange concept.</title>
        <authorList>
            <person name="Krivoruchko A."/>
        </authorList>
    </citation>
    <scope>NUCLEOTIDE SEQUENCE [LARGE SCALE GENOMIC DNA]</scope>
    <source>
        <strain evidence="5 6">IEGM 1203</strain>
    </source>
</reference>
<dbReference type="Pfam" id="PF13439">
    <property type="entry name" value="Glyco_transf_4"/>
    <property type="match status" value="1"/>
</dbReference>
<dbReference type="PANTHER" id="PTHR12526:SF635">
    <property type="entry name" value="GLYCOSYL TRANSFERASE GROUP 1"/>
    <property type="match status" value="1"/>
</dbReference>